<name>A0AA45L4X3_9PSEU</name>
<proteinExistence type="predicted"/>
<sequence length="114" mass="12464">MHPHPSPAAPTSPPTPTAQSWWLATLAAEEAPQLFAIAHEYPETQEGWVAAYGMAFQDRAEVSSTDGDFRTCSASPESALTTFTRLARDEKGVKLHLIWLTPPHGSRPRDNAQP</sequence>
<evidence type="ECO:0000313" key="2">
    <source>
        <dbReference type="Proteomes" id="UP000677152"/>
    </source>
</evidence>
<dbReference type="Proteomes" id="UP000677152">
    <property type="component" value="Chromosome"/>
</dbReference>
<reference evidence="1" key="1">
    <citation type="submission" date="2021-04" db="EMBL/GenBank/DDBJ databases">
        <title>Genomic sequence of Actinosynnema pretiosum subsp. pretiosum ATCC 31280 (C-14919).</title>
        <authorList>
            <person name="Bai L."/>
            <person name="Wang X."/>
            <person name="Xiao Y."/>
        </authorList>
    </citation>
    <scope>NUCLEOTIDE SEQUENCE</scope>
    <source>
        <strain evidence="1">ATCC 31280</strain>
    </source>
</reference>
<organism evidence="1 2">
    <name type="scientific">Actinosynnema pretiosum subsp. pretiosum</name>
    <dbReference type="NCBI Taxonomy" id="103721"/>
    <lineage>
        <taxon>Bacteria</taxon>
        <taxon>Bacillati</taxon>
        <taxon>Actinomycetota</taxon>
        <taxon>Actinomycetes</taxon>
        <taxon>Pseudonocardiales</taxon>
        <taxon>Pseudonocardiaceae</taxon>
        <taxon>Actinosynnema</taxon>
    </lineage>
</organism>
<gene>
    <name evidence="1" type="ORF">KCV87_30265</name>
</gene>
<evidence type="ECO:0000313" key="1">
    <source>
        <dbReference type="EMBL" id="QUF03624.1"/>
    </source>
</evidence>
<dbReference type="EMBL" id="CP073249">
    <property type="protein sequence ID" value="QUF03624.1"/>
    <property type="molecule type" value="Genomic_DNA"/>
</dbReference>
<accession>A0AA45L4X3</accession>
<dbReference type="AlphaFoldDB" id="A0AA45L4X3"/>
<protein>
    <submittedName>
        <fullName evidence="1">Uncharacterized protein</fullName>
    </submittedName>
</protein>